<dbReference type="SUPFAM" id="SSF47413">
    <property type="entry name" value="lambda repressor-like DNA-binding domains"/>
    <property type="match status" value="1"/>
</dbReference>
<dbReference type="PROSITE" id="PS50943">
    <property type="entry name" value="HTH_CROC1"/>
    <property type="match status" value="1"/>
</dbReference>
<dbReference type="InterPro" id="IPR010982">
    <property type="entry name" value="Lambda_DNA-bd_dom_sf"/>
</dbReference>
<dbReference type="EMBL" id="BMWP01000043">
    <property type="protein sequence ID" value="GGW50211.1"/>
    <property type="molecule type" value="Genomic_DNA"/>
</dbReference>
<dbReference type="InterPro" id="IPR001387">
    <property type="entry name" value="Cro/C1-type_HTH"/>
</dbReference>
<sequence>MGAMNTKLSNNIKSLLKQSDFNLEHESKMVQARILSTILEIIDDKNLTQLDLEELTGLKQPFLSGLFNQHKKLNMEHIALFQNALRIKLQPPAYLNEEEHYEKYYSEDGYEPVRTYFPDSFTLKDERIISWINKKNNKYIIDKEGYSVIESGSLTDQLFEPNIEYYEHNETY</sequence>
<accession>A0A918J860</accession>
<dbReference type="Proteomes" id="UP000634668">
    <property type="component" value="Unassembled WGS sequence"/>
</dbReference>
<evidence type="ECO:0000259" key="1">
    <source>
        <dbReference type="PROSITE" id="PS50943"/>
    </source>
</evidence>
<organism evidence="2 3">
    <name type="scientific">Arenibacter certesii</name>
    <dbReference type="NCBI Taxonomy" id="228955"/>
    <lineage>
        <taxon>Bacteria</taxon>
        <taxon>Pseudomonadati</taxon>
        <taxon>Bacteroidota</taxon>
        <taxon>Flavobacteriia</taxon>
        <taxon>Flavobacteriales</taxon>
        <taxon>Flavobacteriaceae</taxon>
        <taxon>Arenibacter</taxon>
    </lineage>
</organism>
<evidence type="ECO:0000313" key="3">
    <source>
        <dbReference type="Proteomes" id="UP000634668"/>
    </source>
</evidence>
<keyword evidence="3" id="KW-1185">Reference proteome</keyword>
<dbReference type="GO" id="GO:0003677">
    <property type="term" value="F:DNA binding"/>
    <property type="evidence" value="ECO:0007669"/>
    <property type="project" value="InterPro"/>
</dbReference>
<evidence type="ECO:0000313" key="2">
    <source>
        <dbReference type="EMBL" id="GGW50211.1"/>
    </source>
</evidence>
<name>A0A918J860_9FLAO</name>
<reference evidence="2" key="1">
    <citation type="journal article" date="2014" name="Int. J. Syst. Evol. Microbiol.">
        <title>Complete genome sequence of Corynebacterium casei LMG S-19264T (=DSM 44701T), isolated from a smear-ripened cheese.</title>
        <authorList>
            <consortium name="US DOE Joint Genome Institute (JGI-PGF)"/>
            <person name="Walter F."/>
            <person name="Albersmeier A."/>
            <person name="Kalinowski J."/>
            <person name="Ruckert C."/>
        </authorList>
    </citation>
    <scope>NUCLEOTIDE SEQUENCE</scope>
    <source>
        <strain evidence="2">KCTC 12113</strain>
    </source>
</reference>
<dbReference type="AlphaFoldDB" id="A0A918J860"/>
<gene>
    <name evidence="2" type="ORF">GCM10007383_37600</name>
</gene>
<protein>
    <recommendedName>
        <fullName evidence="1">HTH cro/C1-type domain-containing protein</fullName>
    </recommendedName>
</protein>
<proteinExistence type="predicted"/>
<comment type="caution">
    <text evidence="2">The sequence shown here is derived from an EMBL/GenBank/DDBJ whole genome shotgun (WGS) entry which is preliminary data.</text>
</comment>
<reference evidence="2" key="2">
    <citation type="submission" date="2020-09" db="EMBL/GenBank/DDBJ databases">
        <authorList>
            <person name="Sun Q."/>
            <person name="Kim S."/>
        </authorList>
    </citation>
    <scope>NUCLEOTIDE SEQUENCE</scope>
    <source>
        <strain evidence="2">KCTC 12113</strain>
    </source>
</reference>
<feature type="domain" description="HTH cro/C1-type" evidence="1">
    <location>
        <begin position="38"/>
        <end position="95"/>
    </location>
</feature>
<dbReference type="Gene3D" id="1.10.260.40">
    <property type="entry name" value="lambda repressor-like DNA-binding domains"/>
    <property type="match status" value="1"/>
</dbReference>